<evidence type="ECO:0000256" key="3">
    <source>
        <dbReference type="ARBA" id="ARBA00022630"/>
    </source>
</evidence>
<evidence type="ECO:0000313" key="15">
    <source>
        <dbReference type="EMBL" id="EDM24875.1"/>
    </source>
</evidence>
<evidence type="ECO:0000256" key="9">
    <source>
        <dbReference type="ARBA" id="ARBA00048205"/>
    </source>
</evidence>
<evidence type="ECO:0000256" key="13">
    <source>
        <dbReference type="PIRSR" id="PIRSR006621-2"/>
    </source>
</evidence>
<comment type="function">
    <text evidence="1 11">Catalyzes the synthesis of 5,6-dihydrouridine (D), a modified base found in the D-loop of most tRNAs, via the reduction of the C5-C6 double bond in target uridines.</text>
</comment>
<comment type="cofactor">
    <cofactor evidence="11 13">
        <name>FMN</name>
        <dbReference type="ChEBI" id="CHEBI:58210"/>
    </cofactor>
</comment>
<keyword evidence="7" id="KW-0694">RNA-binding</keyword>
<dbReference type="InterPro" id="IPR024036">
    <property type="entry name" value="tRNA-dHydroUridine_Synthase_C"/>
</dbReference>
<dbReference type="Gene3D" id="1.10.1200.80">
    <property type="entry name" value="Putative flavin oxidoreducatase, domain 2"/>
    <property type="match status" value="1"/>
</dbReference>
<evidence type="ECO:0000259" key="14">
    <source>
        <dbReference type="Pfam" id="PF01207"/>
    </source>
</evidence>
<keyword evidence="8 11" id="KW-0560">Oxidoreductase</keyword>
<dbReference type="InterPro" id="IPR013785">
    <property type="entry name" value="Aldolase_TIM"/>
</dbReference>
<dbReference type="eggNOG" id="COG0042">
    <property type="taxonomic scope" value="Bacteria"/>
</dbReference>
<dbReference type="AlphaFoldDB" id="A6DU09"/>
<evidence type="ECO:0000256" key="1">
    <source>
        <dbReference type="ARBA" id="ARBA00002790"/>
    </source>
</evidence>
<evidence type="ECO:0000313" key="16">
    <source>
        <dbReference type="Proteomes" id="UP000004947"/>
    </source>
</evidence>
<accession>A6DU09</accession>
<sequence length="334" mass="37803">MNNFWTDIKSPGIALAPMEDVTDTVFRQILLETAQPKNLQVVFSEFISTDGLCHPIGHDKVIHRFLISDEERKLLKEKNIKIVAQVWGKNPDKFSEAISKYVDPEVFDGVDINMGCPVAKIVKQGGCSALINTPEIAKELVLAAKAATKLPVSVKTRTGITAHKTEEWMTHLLEVEPAAIILHGRTQKQQSEGLASWDEIAKGARVRDRLKPHIPFWGNGDVRSIEQAHQLCQEHKLDGAMIGRGVFHNPWIFNTDLLGDNVLPPEEKIALLWRHASLYTSFWGSQKNFLTLRRFFKIYAQGFPGANAFRSEIMQTKKLDEVRALLEKHELYFD</sequence>
<keyword evidence="13" id="KW-0547">Nucleotide-binding</keyword>
<comment type="catalytic activity">
    <reaction evidence="10">
        <text>a 5,6-dihydrouridine in tRNA + NAD(+) = a uridine in tRNA + NADH + H(+)</text>
        <dbReference type="Rhea" id="RHEA:54452"/>
        <dbReference type="Rhea" id="RHEA-COMP:13339"/>
        <dbReference type="Rhea" id="RHEA-COMP:13887"/>
        <dbReference type="ChEBI" id="CHEBI:15378"/>
        <dbReference type="ChEBI" id="CHEBI:57540"/>
        <dbReference type="ChEBI" id="CHEBI:57945"/>
        <dbReference type="ChEBI" id="CHEBI:65315"/>
        <dbReference type="ChEBI" id="CHEBI:74443"/>
    </reaction>
</comment>
<feature type="binding site" evidence="13">
    <location>
        <position position="183"/>
    </location>
    <ligand>
        <name>FMN</name>
        <dbReference type="ChEBI" id="CHEBI:58210"/>
    </ligand>
</feature>
<dbReference type="Proteomes" id="UP000004947">
    <property type="component" value="Unassembled WGS sequence"/>
</dbReference>
<dbReference type="InterPro" id="IPR001269">
    <property type="entry name" value="DUS_fam"/>
</dbReference>
<evidence type="ECO:0000256" key="6">
    <source>
        <dbReference type="ARBA" id="ARBA00022857"/>
    </source>
</evidence>
<dbReference type="EMBL" id="ABCK01000044">
    <property type="protein sequence ID" value="EDM24875.1"/>
    <property type="molecule type" value="Genomic_DNA"/>
</dbReference>
<organism evidence="15 16">
    <name type="scientific">Lentisphaera araneosa HTCC2155</name>
    <dbReference type="NCBI Taxonomy" id="313628"/>
    <lineage>
        <taxon>Bacteria</taxon>
        <taxon>Pseudomonadati</taxon>
        <taxon>Lentisphaerota</taxon>
        <taxon>Lentisphaeria</taxon>
        <taxon>Lentisphaerales</taxon>
        <taxon>Lentisphaeraceae</taxon>
        <taxon>Lentisphaera</taxon>
    </lineage>
</organism>
<comment type="similarity">
    <text evidence="11">Belongs to the dus family.</text>
</comment>
<feature type="active site" description="Proton donor" evidence="12">
    <location>
        <position position="116"/>
    </location>
</feature>
<dbReference type="Gene3D" id="3.20.20.70">
    <property type="entry name" value="Aldolase class I"/>
    <property type="match status" value="1"/>
</dbReference>
<keyword evidence="16" id="KW-1185">Reference proteome</keyword>
<comment type="caution">
    <text evidence="15">The sequence shown here is derived from an EMBL/GenBank/DDBJ whole genome shotgun (WGS) entry which is preliminary data.</text>
</comment>
<evidence type="ECO:0000256" key="2">
    <source>
        <dbReference type="ARBA" id="ARBA00022555"/>
    </source>
</evidence>
<feature type="binding site" evidence="13">
    <location>
        <position position="85"/>
    </location>
    <ligand>
        <name>FMN</name>
        <dbReference type="ChEBI" id="CHEBI:58210"/>
    </ligand>
</feature>
<name>A6DU09_9BACT</name>
<dbReference type="CDD" id="cd02801">
    <property type="entry name" value="DUS_like_FMN"/>
    <property type="match status" value="1"/>
</dbReference>
<evidence type="ECO:0000256" key="4">
    <source>
        <dbReference type="ARBA" id="ARBA00022643"/>
    </source>
</evidence>
<dbReference type="GO" id="GO:0000049">
    <property type="term" value="F:tRNA binding"/>
    <property type="evidence" value="ECO:0007669"/>
    <property type="project" value="UniProtKB-KW"/>
</dbReference>
<evidence type="ECO:0000256" key="5">
    <source>
        <dbReference type="ARBA" id="ARBA00022694"/>
    </source>
</evidence>
<dbReference type="InterPro" id="IPR035587">
    <property type="entry name" value="DUS-like_FMN-bd"/>
</dbReference>
<evidence type="ECO:0000256" key="7">
    <source>
        <dbReference type="ARBA" id="ARBA00022884"/>
    </source>
</evidence>
<dbReference type="SUPFAM" id="SSF51395">
    <property type="entry name" value="FMN-linked oxidoreductases"/>
    <property type="match status" value="1"/>
</dbReference>
<dbReference type="EC" id="1.3.1.-" evidence="11"/>
<dbReference type="PANTHER" id="PTHR45846:SF1">
    <property type="entry name" value="TRNA-DIHYDROURIDINE(47) SYNTHASE [NAD(P)(+)]-LIKE"/>
    <property type="match status" value="1"/>
</dbReference>
<comment type="catalytic activity">
    <reaction evidence="9">
        <text>a 5,6-dihydrouridine in tRNA + NADP(+) = a uridine in tRNA + NADPH + H(+)</text>
        <dbReference type="Rhea" id="RHEA:23624"/>
        <dbReference type="Rhea" id="RHEA-COMP:13339"/>
        <dbReference type="Rhea" id="RHEA-COMP:13887"/>
        <dbReference type="ChEBI" id="CHEBI:15378"/>
        <dbReference type="ChEBI" id="CHEBI:57783"/>
        <dbReference type="ChEBI" id="CHEBI:58349"/>
        <dbReference type="ChEBI" id="CHEBI:65315"/>
        <dbReference type="ChEBI" id="CHEBI:74443"/>
    </reaction>
</comment>
<dbReference type="STRING" id="313628.LNTAR_13422"/>
<evidence type="ECO:0000256" key="12">
    <source>
        <dbReference type="PIRSR" id="PIRSR006621-1"/>
    </source>
</evidence>
<feature type="binding site" evidence="13">
    <location>
        <begin position="243"/>
        <end position="244"/>
    </location>
    <ligand>
        <name>FMN</name>
        <dbReference type="ChEBI" id="CHEBI:58210"/>
    </ligand>
</feature>
<proteinExistence type="inferred from homology"/>
<keyword evidence="6" id="KW-0521">NADP</keyword>
<keyword evidence="3 11" id="KW-0285">Flavoprotein</keyword>
<dbReference type="PANTHER" id="PTHR45846">
    <property type="entry name" value="TRNA-DIHYDROURIDINE(47) SYNTHASE [NAD(P)(+)]-LIKE"/>
    <property type="match status" value="1"/>
</dbReference>
<gene>
    <name evidence="15" type="ORF">LNTAR_13422</name>
</gene>
<dbReference type="Pfam" id="PF01207">
    <property type="entry name" value="Dus"/>
    <property type="match status" value="1"/>
</dbReference>
<protein>
    <recommendedName>
        <fullName evidence="11">tRNA-dihydrouridine synthase</fullName>
        <ecNumber evidence="11">1.3.1.-</ecNumber>
    </recommendedName>
</protein>
<evidence type="ECO:0000256" key="11">
    <source>
        <dbReference type="PIRNR" id="PIRNR006621"/>
    </source>
</evidence>
<evidence type="ECO:0000256" key="8">
    <source>
        <dbReference type="ARBA" id="ARBA00023002"/>
    </source>
</evidence>
<keyword evidence="2" id="KW-0820">tRNA-binding</keyword>
<dbReference type="RefSeq" id="WP_007281295.1">
    <property type="nucleotide sequence ID" value="NZ_ABCK01000044.1"/>
</dbReference>
<keyword evidence="5 11" id="KW-0819">tRNA processing</keyword>
<evidence type="ECO:0000256" key="10">
    <source>
        <dbReference type="ARBA" id="ARBA00048802"/>
    </source>
</evidence>
<dbReference type="GO" id="GO:0050660">
    <property type="term" value="F:flavin adenine dinucleotide binding"/>
    <property type="evidence" value="ECO:0007669"/>
    <property type="project" value="InterPro"/>
</dbReference>
<reference evidence="15 16" key="1">
    <citation type="journal article" date="2010" name="J. Bacteriol.">
        <title>Genome sequence of Lentisphaera araneosa HTCC2155T, the type species of the order Lentisphaerales in the phylum Lentisphaerae.</title>
        <authorList>
            <person name="Thrash J.C."/>
            <person name="Cho J.C."/>
            <person name="Vergin K.L."/>
            <person name="Morris R.M."/>
            <person name="Giovannoni S.J."/>
        </authorList>
    </citation>
    <scope>NUCLEOTIDE SEQUENCE [LARGE SCALE GENOMIC DNA]</scope>
    <source>
        <strain evidence="15 16">HTCC2155</strain>
    </source>
</reference>
<dbReference type="PIRSF" id="PIRSF006621">
    <property type="entry name" value="Dus"/>
    <property type="match status" value="1"/>
</dbReference>
<dbReference type="GO" id="GO:0017150">
    <property type="term" value="F:tRNA dihydrouridine synthase activity"/>
    <property type="evidence" value="ECO:0007669"/>
    <property type="project" value="InterPro"/>
</dbReference>
<keyword evidence="4 11" id="KW-0288">FMN</keyword>
<feature type="binding site" evidence="13">
    <location>
        <position position="155"/>
    </location>
    <ligand>
        <name>FMN</name>
        <dbReference type="ChEBI" id="CHEBI:58210"/>
    </ligand>
</feature>
<feature type="domain" description="DUS-like FMN-binding" evidence="14">
    <location>
        <begin position="15"/>
        <end position="327"/>
    </location>
</feature>